<evidence type="ECO:0000313" key="2">
    <source>
        <dbReference type="Proteomes" id="UP000318384"/>
    </source>
</evidence>
<dbReference type="EMBL" id="CP037422">
    <property type="protein sequence ID" value="QDU06691.1"/>
    <property type="molecule type" value="Genomic_DNA"/>
</dbReference>
<organism evidence="1 2">
    <name type="scientific">Gimesia aquarii</name>
    <dbReference type="NCBI Taxonomy" id="2527964"/>
    <lineage>
        <taxon>Bacteria</taxon>
        <taxon>Pseudomonadati</taxon>
        <taxon>Planctomycetota</taxon>
        <taxon>Planctomycetia</taxon>
        <taxon>Planctomycetales</taxon>
        <taxon>Planctomycetaceae</taxon>
        <taxon>Gimesia</taxon>
    </lineage>
</organism>
<sequence length="41" mass="4820">MIIVGFDHEFLPENSRNCFKNPSKIGTEAHFFRDARHESNK</sequence>
<keyword evidence="2" id="KW-1185">Reference proteome</keyword>
<dbReference type="AlphaFoldDB" id="A0A517WN51"/>
<accession>A0A517WN51</accession>
<evidence type="ECO:0000313" key="1">
    <source>
        <dbReference type="EMBL" id="QDU06691.1"/>
    </source>
</evidence>
<proteinExistence type="predicted"/>
<reference evidence="1 2" key="1">
    <citation type="submission" date="2019-03" db="EMBL/GenBank/DDBJ databases">
        <title>Deep-cultivation of Planctomycetes and their phenomic and genomic characterization uncovers novel biology.</title>
        <authorList>
            <person name="Wiegand S."/>
            <person name="Jogler M."/>
            <person name="Boedeker C."/>
            <person name="Pinto D."/>
            <person name="Vollmers J."/>
            <person name="Rivas-Marin E."/>
            <person name="Kohn T."/>
            <person name="Peeters S.H."/>
            <person name="Heuer A."/>
            <person name="Rast P."/>
            <person name="Oberbeckmann S."/>
            <person name="Bunk B."/>
            <person name="Jeske O."/>
            <person name="Meyerdierks A."/>
            <person name="Storesund J.E."/>
            <person name="Kallscheuer N."/>
            <person name="Luecker S."/>
            <person name="Lage O.M."/>
            <person name="Pohl T."/>
            <person name="Merkel B.J."/>
            <person name="Hornburger P."/>
            <person name="Mueller R.-W."/>
            <person name="Bruemmer F."/>
            <person name="Labrenz M."/>
            <person name="Spormann A.M."/>
            <person name="Op den Camp H."/>
            <person name="Overmann J."/>
            <person name="Amann R."/>
            <person name="Jetten M.S.M."/>
            <person name="Mascher T."/>
            <person name="Medema M.H."/>
            <person name="Devos D.P."/>
            <person name="Kaster A.-K."/>
            <person name="Ovreas L."/>
            <person name="Rohde M."/>
            <person name="Galperin M.Y."/>
            <person name="Jogler C."/>
        </authorList>
    </citation>
    <scope>NUCLEOTIDE SEQUENCE [LARGE SCALE GENOMIC DNA]</scope>
    <source>
        <strain evidence="1 2">V202</strain>
    </source>
</reference>
<dbReference type="Proteomes" id="UP000318384">
    <property type="component" value="Chromosome"/>
</dbReference>
<gene>
    <name evidence="1" type="ORF">V202x_00340</name>
</gene>
<name>A0A517WN51_9PLAN</name>
<protein>
    <submittedName>
        <fullName evidence="1">Uncharacterized protein</fullName>
    </submittedName>
</protein>